<evidence type="ECO:0000256" key="4">
    <source>
        <dbReference type="ARBA" id="ARBA00023054"/>
    </source>
</evidence>
<dbReference type="GO" id="GO:0005730">
    <property type="term" value="C:nucleolus"/>
    <property type="evidence" value="ECO:0007669"/>
    <property type="project" value="UniProtKB-SubCell"/>
</dbReference>
<keyword evidence="3" id="KW-0690">Ribosome biogenesis</keyword>
<dbReference type="PANTHER" id="PTHR13028">
    <property type="entry name" value="RRNA PROCESSING PROTEIN EBNA1-BINDING PROTEIN-RELATED"/>
    <property type="match status" value="1"/>
</dbReference>
<feature type="region of interest" description="Disordered" evidence="6">
    <location>
        <begin position="100"/>
        <end position="121"/>
    </location>
</feature>
<dbReference type="AlphaFoldDB" id="A0A822YQ55"/>
<comment type="subcellular location">
    <subcellularLocation>
        <location evidence="1">Nucleus</location>
        <location evidence="1">Nucleolus</location>
    </subcellularLocation>
</comment>
<evidence type="ECO:0000313" key="8">
    <source>
        <dbReference type="Proteomes" id="UP000607653"/>
    </source>
</evidence>
<evidence type="ECO:0000256" key="6">
    <source>
        <dbReference type="SAM" id="MobiDB-lite"/>
    </source>
</evidence>
<comment type="similarity">
    <text evidence="2">Belongs to the EBP2 family.</text>
</comment>
<feature type="compositionally biased region" description="Basic and acidic residues" evidence="6">
    <location>
        <begin position="100"/>
        <end position="109"/>
    </location>
</feature>
<sequence>MSIVKHLNPNENRKRKWIQKQSIDFGQEKEVDVNDNLELELSFYIQAKEGTRQIFEILQLMRLPFLRLPDYHAEMVKTDANMEKEKIKLLEEKKKIEAEERRKDREIKKQYRTTHSECGTP</sequence>
<dbReference type="Pfam" id="PF05890">
    <property type="entry name" value="Ebp2"/>
    <property type="match status" value="1"/>
</dbReference>
<evidence type="ECO:0000256" key="5">
    <source>
        <dbReference type="ARBA" id="ARBA00023242"/>
    </source>
</evidence>
<protein>
    <submittedName>
        <fullName evidence="7">Uncharacterized protein</fullName>
    </submittedName>
</protein>
<keyword evidence="8" id="KW-1185">Reference proteome</keyword>
<proteinExistence type="inferred from homology"/>
<dbReference type="EMBL" id="DUZY01000003">
    <property type="protein sequence ID" value="DAD33741.1"/>
    <property type="molecule type" value="Genomic_DNA"/>
</dbReference>
<dbReference type="GO" id="GO:0042254">
    <property type="term" value="P:ribosome biogenesis"/>
    <property type="evidence" value="ECO:0007669"/>
    <property type="project" value="UniProtKB-KW"/>
</dbReference>
<dbReference type="PANTHER" id="PTHR13028:SF0">
    <property type="entry name" value="RRNA-PROCESSING PROTEIN EBP2-RELATED"/>
    <property type="match status" value="1"/>
</dbReference>
<evidence type="ECO:0000313" key="7">
    <source>
        <dbReference type="EMBL" id="DAD33741.1"/>
    </source>
</evidence>
<gene>
    <name evidence="7" type="ORF">HUJ06_012592</name>
</gene>
<keyword evidence="5" id="KW-0539">Nucleus</keyword>
<evidence type="ECO:0000256" key="2">
    <source>
        <dbReference type="ARBA" id="ARBA00007336"/>
    </source>
</evidence>
<comment type="caution">
    <text evidence="7">The sequence shown here is derived from an EMBL/GenBank/DDBJ whole genome shotgun (WGS) entry which is preliminary data.</text>
</comment>
<reference evidence="7 8" key="1">
    <citation type="journal article" date="2020" name="Mol. Biol. Evol.">
        <title>Distinct Expression and Methylation Patterns for Genes with Different Fates following a Single Whole-Genome Duplication in Flowering Plants.</title>
        <authorList>
            <person name="Shi T."/>
            <person name="Rahmani R.S."/>
            <person name="Gugger P.F."/>
            <person name="Wang M."/>
            <person name="Li H."/>
            <person name="Zhang Y."/>
            <person name="Li Z."/>
            <person name="Wang Q."/>
            <person name="Van de Peer Y."/>
            <person name="Marchal K."/>
            <person name="Chen J."/>
        </authorList>
    </citation>
    <scope>NUCLEOTIDE SEQUENCE [LARGE SCALE GENOMIC DNA]</scope>
    <source>
        <tissue evidence="7">Leaf</tissue>
    </source>
</reference>
<accession>A0A822YQ55</accession>
<organism evidence="7 8">
    <name type="scientific">Nelumbo nucifera</name>
    <name type="common">Sacred lotus</name>
    <dbReference type="NCBI Taxonomy" id="4432"/>
    <lineage>
        <taxon>Eukaryota</taxon>
        <taxon>Viridiplantae</taxon>
        <taxon>Streptophyta</taxon>
        <taxon>Embryophyta</taxon>
        <taxon>Tracheophyta</taxon>
        <taxon>Spermatophyta</taxon>
        <taxon>Magnoliopsida</taxon>
        <taxon>Proteales</taxon>
        <taxon>Nelumbonaceae</taxon>
        <taxon>Nelumbo</taxon>
    </lineage>
</organism>
<name>A0A822YQ55_NELNU</name>
<keyword evidence="4" id="KW-0175">Coiled coil</keyword>
<evidence type="ECO:0000256" key="1">
    <source>
        <dbReference type="ARBA" id="ARBA00004604"/>
    </source>
</evidence>
<dbReference type="Proteomes" id="UP000607653">
    <property type="component" value="Unassembled WGS sequence"/>
</dbReference>
<evidence type="ECO:0000256" key="3">
    <source>
        <dbReference type="ARBA" id="ARBA00022517"/>
    </source>
</evidence>
<dbReference type="InterPro" id="IPR008610">
    <property type="entry name" value="Ebp2"/>
</dbReference>